<evidence type="ECO:0000313" key="3">
    <source>
        <dbReference type="EMBL" id="JAS93390.1"/>
    </source>
</evidence>
<dbReference type="AlphaFoldDB" id="A0A1B6J2Q4"/>
<dbReference type="EMBL" id="GECU01014316">
    <property type="protein sequence ID" value="JAS93390.1"/>
    <property type="molecule type" value="Transcribed_RNA"/>
</dbReference>
<protein>
    <submittedName>
        <fullName evidence="3">Uncharacterized protein</fullName>
    </submittedName>
</protein>
<proteinExistence type="predicted"/>
<name>A0A1B6J2Q4_9HEMI</name>
<evidence type="ECO:0000256" key="2">
    <source>
        <dbReference type="SAM" id="Phobius"/>
    </source>
</evidence>
<reference evidence="3" key="1">
    <citation type="submission" date="2015-11" db="EMBL/GenBank/DDBJ databases">
        <title>De novo transcriptome assembly of four potential Pierce s Disease insect vectors from Arizona vineyards.</title>
        <authorList>
            <person name="Tassone E.E."/>
        </authorList>
    </citation>
    <scope>NUCLEOTIDE SEQUENCE</scope>
</reference>
<feature type="compositionally biased region" description="Polar residues" evidence="1">
    <location>
        <begin position="83"/>
        <end position="92"/>
    </location>
</feature>
<keyword evidence="2" id="KW-0812">Transmembrane</keyword>
<keyword evidence="2" id="KW-0472">Membrane</keyword>
<feature type="compositionally biased region" description="Acidic residues" evidence="1">
    <location>
        <begin position="69"/>
        <end position="79"/>
    </location>
</feature>
<organism evidence="3">
    <name type="scientific">Homalodisca liturata</name>
    <dbReference type="NCBI Taxonomy" id="320908"/>
    <lineage>
        <taxon>Eukaryota</taxon>
        <taxon>Metazoa</taxon>
        <taxon>Ecdysozoa</taxon>
        <taxon>Arthropoda</taxon>
        <taxon>Hexapoda</taxon>
        <taxon>Insecta</taxon>
        <taxon>Pterygota</taxon>
        <taxon>Neoptera</taxon>
        <taxon>Paraneoptera</taxon>
        <taxon>Hemiptera</taxon>
        <taxon>Auchenorrhyncha</taxon>
        <taxon>Membracoidea</taxon>
        <taxon>Cicadellidae</taxon>
        <taxon>Cicadellinae</taxon>
        <taxon>Proconiini</taxon>
        <taxon>Homalodisca</taxon>
    </lineage>
</organism>
<sequence>DGSYSLSVACGSELTLTCTSFLFPAFLACASDVFLVSCLFMCSDIVLLYYTSFISHFTMSANSATENSATDDEASDVDSESSGNTAVDSSGSDSEDIVINP</sequence>
<feature type="non-terminal residue" evidence="3">
    <location>
        <position position="1"/>
    </location>
</feature>
<feature type="region of interest" description="Disordered" evidence="1">
    <location>
        <begin position="68"/>
        <end position="101"/>
    </location>
</feature>
<keyword evidence="2" id="KW-1133">Transmembrane helix</keyword>
<feature type="transmembrane region" description="Helical" evidence="2">
    <location>
        <begin position="21"/>
        <end position="50"/>
    </location>
</feature>
<gene>
    <name evidence="3" type="ORF">g.3245</name>
</gene>
<evidence type="ECO:0000256" key="1">
    <source>
        <dbReference type="SAM" id="MobiDB-lite"/>
    </source>
</evidence>
<accession>A0A1B6J2Q4</accession>